<evidence type="ECO:0000256" key="1">
    <source>
        <dbReference type="SAM" id="MobiDB-lite"/>
    </source>
</evidence>
<accession>A0A8S0T319</accession>
<evidence type="ECO:0000313" key="3">
    <source>
        <dbReference type="Proteomes" id="UP000594638"/>
    </source>
</evidence>
<organism evidence="2 3">
    <name type="scientific">Olea europaea subsp. europaea</name>
    <dbReference type="NCBI Taxonomy" id="158383"/>
    <lineage>
        <taxon>Eukaryota</taxon>
        <taxon>Viridiplantae</taxon>
        <taxon>Streptophyta</taxon>
        <taxon>Embryophyta</taxon>
        <taxon>Tracheophyta</taxon>
        <taxon>Spermatophyta</taxon>
        <taxon>Magnoliopsida</taxon>
        <taxon>eudicotyledons</taxon>
        <taxon>Gunneridae</taxon>
        <taxon>Pentapetalae</taxon>
        <taxon>asterids</taxon>
        <taxon>lamiids</taxon>
        <taxon>Lamiales</taxon>
        <taxon>Oleaceae</taxon>
        <taxon>Oleeae</taxon>
        <taxon>Olea</taxon>
    </lineage>
</organism>
<dbReference type="OrthoDB" id="205639at2759"/>
<dbReference type="Proteomes" id="UP000594638">
    <property type="component" value="Unassembled WGS sequence"/>
</dbReference>
<evidence type="ECO:0000313" key="2">
    <source>
        <dbReference type="EMBL" id="CAA2998182.1"/>
    </source>
</evidence>
<sequence>MDQTFLVNMISFLAQTINSYWGTQQWVDLERYTGLQARKSEETSFPDPDSSNNAALECNISEDVNIDEVHSQ</sequence>
<gene>
    <name evidence="2" type="ORF">OLEA9_A097581</name>
</gene>
<comment type="caution">
    <text evidence="2">The sequence shown here is derived from an EMBL/GenBank/DDBJ whole genome shotgun (WGS) entry which is preliminary data.</text>
</comment>
<dbReference type="EMBL" id="CACTIH010005583">
    <property type="protein sequence ID" value="CAA2998182.1"/>
    <property type="molecule type" value="Genomic_DNA"/>
</dbReference>
<dbReference type="Gramene" id="OE9A097581T1">
    <property type="protein sequence ID" value="OE9A097581C1"/>
    <property type="gene ID" value="OE9A097581"/>
</dbReference>
<dbReference type="PANTHER" id="PTHR31620">
    <property type="entry name" value="PROTEIN RETICULATA-RELATED 2, CHLOROPLASTIC-RELATED"/>
    <property type="match status" value="1"/>
</dbReference>
<dbReference type="PANTHER" id="PTHR31620:SF2">
    <property type="entry name" value="PROTEIN RETICULATA-RELATED 5, CHLOROPLASTIC"/>
    <property type="match status" value="1"/>
</dbReference>
<proteinExistence type="predicted"/>
<name>A0A8S0T319_OLEEU</name>
<feature type="region of interest" description="Disordered" evidence="1">
    <location>
        <begin position="39"/>
        <end position="58"/>
    </location>
</feature>
<reference evidence="2 3" key="1">
    <citation type="submission" date="2019-12" db="EMBL/GenBank/DDBJ databases">
        <authorList>
            <person name="Alioto T."/>
            <person name="Alioto T."/>
            <person name="Gomez Garrido J."/>
        </authorList>
    </citation>
    <scope>NUCLEOTIDE SEQUENCE [LARGE SCALE GENOMIC DNA]</scope>
</reference>
<protein>
    <submittedName>
        <fullName evidence="2">Uncharacterized protein</fullName>
    </submittedName>
</protein>
<keyword evidence="3" id="KW-1185">Reference proteome</keyword>
<dbReference type="AlphaFoldDB" id="A0A8S0T319"/>